<feature type="compositionally biased region" description="Basic and acidic residues" evidence="1">
    <location>
        <begin position="243"/>
        <end position="252"/>
    </location>
</feature>
<dbReference type="RefSeq" id="WP_145149650.1">
    <property type="nucleotide sequence ID" value="NZ_VNIM01000022.1"/>
</dbReference>
<organism evidence="3 4">
    <name type="scientific">Alterirhizorhabdus solaris</name>
    <dbReference type="NCBI Taxonomy" id="2529389"/>
    <lineage>
        <taxon>Bacteria</taxon>
        <taxon>Pseudomonadati</taxon>
        <taxon>Pseudomonadota</taxon>
        <taxon>Alphaproteobacteria</taxon>
        <taxon>Sphingomonadales</taxon>
        <taxon>Rhizorhabdaceae</taxon>
        <taxon>Alterirhizorhabdus</taxon>
    </lineage>
</organism>
<sequence length="252" mass="26432">MGNDDRPDGLTADAEPPGHAGRKERHVPERKCVLSGEKAPRMALVRLALGPDGSVAPDVRAKAGGRGAWIGVDRATLETAIAKGRLKGGLARAFKTATFTIPDDLPDRIEEALRRATLDRLGLEARAGTLLTGSEKIAEAARRGNVAMLIHAADAAADGNRKLDQALRVGREEQGSGARGLVIPANRAILSMALGRENVVHIALIVPAAAARVAQALGRWCDFIGRDDGDDPCDMGSQGPSALRDESEGFGC</sequence>
<evidence type="ECO:0000313" key="3">
    <source>
        <dbReference type="EMBL" id="TVV75264.1"/>
    </source>
</evidence>
<proteinExistence type="predicted"/>
<dbReference type="PANTHER" id="PTHR34215:SF1">
    <property type="entry name" value="YLXR DOMAIN-CONTAINING PROTEIN"/>
    <property type="match status" value="1"/>
</dbReference>
<dbReference type="PANTHER" id="PTHR34215">
    <property type="entry name" value="BLL0784 PROTEIN"/>
    <property type="match status" value="1"/>
</dbReference>
<protein>
    <submittedName>
        <fullName evidence="3">DUF448 domain-containing protein</fullName>
    </submittedName>
</protein>
<dbReference type="Gene3D" id="3.30.1230.10">
    <property type="entry name" value="YlxR-like"/>
    <property type="match status" value="1"/>
</dbReference>
<dbReference type="InterPro" id="IPR029064">
    <property type="entry name" value="Ribosomal_eL30-like_sf"/>
</dbReference>
<evidence type="ECO:0000313" key="4">
    <source>
        <dbReference type="Proteomes" id="UP000318681"/>
    </source>
</evidence>
<dbReference type="Pfam" id="PF04296">
    <property type="entry name" value="YlxR"/>
    <property type="match status" value="1"/>
</dbReference>
<dbReference type="EMBL" id="VNIM01000022">
    <property type="protein sequence ID" value="TVV75264.1"/>
    <property type="molecule type" value="Genomic_DNA"/>
</dbReference>
<dbReference type="InterPro" id="IPR007393">
    <property type="entry name" value="YlxR_dom"/>
</dbReference>
<evidence type="ECO:0000259" key="2">
    <source>
        <dbReference type="Pfam" id="PF04296"/>
    </source>
</evidence>
<evidence type="ECO:0000256" key="1">
    <source>
        <dbReference type="SAM" id="MobiDB-lite"/>
    </source>
</evidence>
<dbReference type="Proteomes" id="UP000318681">
    <property type="component" value="Unassembled WGS sequence"/>
</dbReference>
<dbReference type="SUPFAM" id="SSF64376">
    <property type="entry name" value="YlxR-like"/>
    <property type="match status" value="1"/>
</dbReference>
<dbReference type="InterPro" id="IPR035931">
    <property type="entry name" value="YlxR-like_sf"/>
</dbReference>
<dbReference type="Gene3D" id="3.30.1330.30">
    <property type="match status" value="1"/>
</dbReference>
<feature type="domain" description="YlxR" evidence="2">
    <location>
        <begin position="30"/>
        <end position="110"/>
    </location>
</feature>
<name>A0A558R7A6_9SPHN</name>
<dbReference type="SUPFAM" id="SSF55315">
    <property type="entry name" value="L30e-like"/>
    <property type="match status" value="1"/>
</dbReference>
<dbReference type="AlphaFoldDB" id="A0A558R7A6"/>
<dbReference type="InterPro" id="IPR037465">
    <property type="entry name" value="YlxR"/>
</dbReference>
<gene>
    <name evidence="3" type="ORF">FOY91_07390</name>
</gene>
<feature type="region of interest" description="Disordered" evidence="1">
    <location>
        <begin position="231"/>
        <end position="252"/>
    </location>
</feature>
<comment type="caution">
    <text evidence="3">The sequence shown here is derived from an EMBL/GenBank/DDBJ whole genome shotgun (WGS) entry which is preliminary data.</text>
</comment>
<accession>A0A558R7A6</accession>
<reference evidence="3 4" key="1">
    <citation type="submission" date="2019-07" db="EMBL/GenBank/DDBJ databases">
        <title>Sphingomonas solaris sp. nov., isolated from a solar panel from Boston, Massachusetts.</title>
        <authorList>
            <person name="Tanner K."/>
            <person name="Pascual J."/>
            <person name="Mancuso C."/>
            <person name="Pereto J."/>
            <person name="Khalil A."/>
            <person name="Vilanova C."/>
        </authorList>
    </citation>
    <scope>NUCLEOTIDE SEQUENCE [LARGE SCALE GENOMIC DNA]</scope>
    <source>
        <strain evidence="3 4">R4DWN</strain>
    </source>
</reference>
<dbReference type="OrthoDB" id="9799836at2"/>
<feature type="region of interest" description="Disordered" evidence="1">
    <location>
        <begin position="1"/>
        <end position="29"/>
    </location>
</feature>
<keyword evidence="4" id="KW-1185">Reference proteome</keyword>